<evidence type="ECO:0000313" key="4">
    <source>
        <dbReference type="WBParaSite" id="HNAJ_0000342801-mRNA-1"/>
    </source>
</evidence>
<dbReference type="WBParaSite" id="HNAJ_0000342801-mRNA-1">
    <property type="protein sequence ID" value="HNAJ_0000342801-mRNA-1"/>
    <property type="gene ID" value="HNAJ_0000342801"/>
</dbReference>
<dbReference type="Proteomes" id="UP000278807">
    <property type="component" value="Unassembled WGS sequence"/>
</dbReference>
<gene>
    <name evidence="2" type="ORF">HNAJ_LOCUS3427</name>
</gene>
<evidence type="ECO:0000313" key="2">
    <source>
        <dbReference type="EMBL" id="VDN99286.1"/>
    </source>
</evidence>
<feature type="region of interest" description="Disordered" evidence="1">
    <location>
        <begin position="1"/>
        <end position="33"/>
    </location>
</feature>
<proteinExistence type="predicted"/>
<evidence type="ECO:0000313" key="3">
    <source>
        <dbReference type="Proteomes" id="UP000278807"/>
    </source>
</evidence>
<dbReference type="AlphaFoldDB" id="A0A0R3T8P0"/>
<reference evidence="4" key="1">
    <citation type="submission" date="2017-02" db="UniProtKB">
        <authorList>
            <consortium name="WormBaseParasite"/>
        </authorList>
    </citation>
    <scope>IDENTIFICATION</scope>
</reference>
<dbReference type="OrthoDB" id="6288581at2759"/>
<organism evidence="4">
    <name type="scientific">Rodentolepis nana</name>
    <name type="common">Dwarf tapeworm</name>
    <name type="synonym">Hymenolepis nana</name>
    <dbReference type="NCBI Taxonomy" id="102285"/>
    <lineage>
        <taxon>Eukaryota</taxon>
        <taxon>Metazoa</taxon>
        <taxon>Spiralia</taxon>
        <taxon>Lophotrochozoa</taxon>
        <taxon>Platyhelminthes</taxon>
        <taxon>Cestoda</taxon>
        <taxon>Eucestoda</taxon>
        <taxon>Cyclophyllidea</taxon>
        <taxon>Hymenolepididae</taxon>
        <taxon>Rodentolepis</taxon>
    </lineage>
</organism>
<accession>A0A0R3T8P0</accession>
<evidence type="ECO:0000256" key="1">
    <source>
        <dbReference type="SAM" id="MobiDB-lite"/>
    </source>
</evidence>
<protein>
    <submittedName>
        <fullName evidence="4">Cystatin domain-containing protein</fullName>
    </submittedName>
</protein>
<reference evidence="2 3" key="2">
    <citation type="submission" date="2018-11" db="EMBL/GenBank/DDBJ databases">
        <authorList>
            <consortium name="Pathogen Informatics"/>
        </authorList>
    </citation>
    <scope>NUCLEOTIDE SEQUENCE [LARGE SCALE GENOMIC DNA]</scope>
</reference>
<name>A0A0R3T8P0_RODNA</name>
<dbReference type="STRING" id="102285.A0A0R3T8P0"/>
<keyword evidence="3" id="KW-1185">Reference proteome</keyword>
<sequence length="105" mass="12070">MLSGASDFDTKVGFSESPSCNYGSDEDTDQLLDKQYRSDKPVDIPELKEEAEYLLVKTQIHYTEVDEANLVNNFELVKRMQCLHIRVDLISVKKRRGREGKSLFP</sequence>
<dbReference type="EMBL" id="UZAE01002005">
    <property type="protein sequence ID" value="VDN99286.1"/>
    <property type="molecule type" value="Genomic_DNA"/>
</dbReference>